<reference evidence="3" key="1">
    <citation type="submission" date="2021-01" db="EMBL/GenBank/DDBJ databases">
        <authorList>
            <person name="Corre E."/>
            <person name="Pelletier E."/>
            <person name="Niang G."/>
            <person name="Scheremetjew M."/>
            <person name="Finn R."/>
            <person name="Kale V."/>
            <person name="Holt S."/>
            <person name="Cochrane G."/>
            <person name="Meng A."/>
            <person name="Brown T."/>
            <person name="Cohen L."/>
        </authorList>
    </citation>
    <scope>NUCLEOTIDE SEQUENCE</scope>
    <source>
        <strain evidence="3">CCMP 2712</strain>
    </source>
</reference>
<accession>A0A6U6B8C6</accession>
<dbReference type="Pfam" id="PF03643">
    <property type="entry name" value="Vps26"/>
    <property type="match status" value="1"/>
</dbReference>
<dbReference type="Gene3D" id="2.60.40.640">
    <property type="match status" value="2"/>
</dbReference>
<proteinExistence type="inferred from homology"/>
<dbReference type="InterPro" id="IPR028934">
    <property type="entry name" value="Vps26-related"/>
</dbReference>
<dbReference type="AlphaFoldDB" id="A0A6U6B8C6"/>
<organism evidence="3">
    <name type="scientific">Guillardia theta</name>
    <name type="common">Cryptophyte</name>
    <name type="synonym">Cryptomonas phi</name>
    <dbReference type="NCBI Taxonomy" id="55529"/>
    <lineage>
        <taxon>Eukaryota</taxon>
        <taxon>Cryptophyceae</taxon>
        <taxon>Pyrenomonadales</taxon>
        <taxon>Geminigeraceae</taxon>
        <taxon>Guillardia</taxon>
    </lineage>
</organism>
<comment type="similarity">
    <text evidence="1">Belongs to the VPS26 family.</text>
</comment>
<dbReference type="InterPro" id="IPR014752">
    <property type="entry name" value="Arrestin-like_C"/>
</dbReference>
<dbReference type="PANTHER" id="PTHR12233">
    <property type="entry name" value="VACUOLAR PROTEIN SORTING 26 RELATED"/>
    <property type="match status" value="1"/>
</dbReference>
<evidence type="ECO:0000256" key="1">
    <source>
        <dbReference type="ARBA" id="ARBA00009100"/>
    </source>
</evidence>
<dbReference type="EMBL" id="HBKN01028154">
    <property type="protein sequence ID" value="CAE2311699.1"/>
    <property type="molecule type" value="Transcribed_RNA"/>
</dbReference>
<evidence type="ECO:0000313" key="2">
    <source>
        <dbReference type="EMBL" id="CAE2311698.1"/>
    </source>
</evidence>
<gene>
    <name evidence="2" type="ORF">GTHE00462_LOCUS21781</name>
    <name evidence="3" type="ORF">GTHE00462_LOCUS21782</name>
</gene>
<evidence type="ECO:0000313" key="3">
    <source>
        <dbReference type="EMBL" id="CAE2311699.1"/>
    </source>
</evidence>
<dbReference type="EMBL" id="HBKN01028153">
    <property type="protein sequence ID" value="CAE2311698.1"/>
    <property type="molecule type" value="Transcribed_RNA"/>
</dbReference>
<dbReference type="GO" id="GO:0006886">
    <property type="term" value="P:intracellular protein transport"/>
    <property type="evidence" value="ECO:0007669"/>
    <property type="project" value="InterPro"/>
</dbReference>
<name>A0A6U6B8C6_GUITH</name>
<sequence>MLAFANQVSSFVQGVLESSWTLDIKLKDQEQREFVNVNYENNELTCPVMGESEEVAGNLLISVKEGRYLDHEGISLELIGRSEIIENPEFDYIEKDQFLFLSRDVAPLGRLEPGEHKFDFNFGAVQKPYDSYYGHFGYIRYFLRIVIRRGFRGDIMHEQDFAVQLLSDKIPTDDNNPPIKMDVGVQDCIHISFMYAHSHYALDSILTGCIQFQIVRLNIIAMETILIKVETVEPRDRYSPRLVFSEPVSKMEIMDGTPGRGESVPVRWPLAGVGIGPTLKHPKVNVKYQIRLSLIDERGRQFFKQCEIVFHRKKITGDNPPWNTEEGVEKNWADFNARQDKNAKSGIW</sequence>
<dbReference type="OMA" id="GQNTFNE"/>
<protein>
    <submittedName>
        <fullName evidence="3">Uncharacterized protein</fullName>
    </submittedName>
</protein>